<evidence type="ECO:0000313" key="1">
    <source>
        <dbReference type="EnsemblPlants" id="AET3Gv20443200.5"/>
    </source>
</evidence>
<reference evidence="1" key="4">
    <citation type="submission" date="2019-03" db="UniProtKB">
        <authorList>
            <consortium name="EnsemblPlants"/>
        </authorList>
    </citation>
    <scope>IDENTIFICATION</scope>
</reference>
<reference evidence="1" key="5">
    <citation type="journal article" date="2021" name="G3 (Bethesda)">
        <title>Aegilops tauschii genome assembly Aet v5.0 features greater sequence contiguity and improved annotation.</title>
        <authorList>
            <person name="Wang L."/>
            <person name="Zhu T."/>
            <person name="Rodriguez J.C."/>
            <person name="Deal K.R."/>
            <person name="Dubcovsky J."/>
            <person name="McGuire P.E."/>
            <person name="Lux T."/>
            <person name="Spannagl M."/>
            <person name="Mayer K.F.X."/>
            <person name="Baldrich P."/>
            <person name="Meyers B.C."/>
            <person name="Huo N."/>
            <person name="Gu Y.Q."/>
            <person name="Zhou H."/>
            <person name="Devos K.M."/>
            <person name="Bennetzen J.L."/>
            <person name="Unver T."/>
            <person name="Budak H."/>
            <person name="Gulick P.J."/>
            <person name="Galiba G."/>
            <person name="Kalapos B."/>
            <person name="Nelson D.R."/>
            <person name="Li P."/>
            <person name="You F.M."/>
            <person name="Luo M.C."/>
            <person name="Dvorak J."/>
        </authorList>
    </citation>
    <scope>NUCLEOTIDE SEQUENCE [LARGE SCALE GENOMIC DNA]</scope>
    <source>
        <strain evidence="1">cv. AL8/78</strain>
    </source>
</reference>
<keyword evidence="2" id="KW-1185">Reference proteome</keyword>
<dbReference type="Gramene" id="AET3Gv20443200.5">
    <property type="protein sequence ID" value="AET3Gv20443200.5"/>
    <property type="gene ID" value="AET3Gv20443200"/>
</dbReference>
<organism evidence="1 2">
    <name type="scientific">Aegilops tauschii subsp. strangulata</name>
    <name type="common">Goatgrass</name>
    <dbReference type="NCBI Taxonomy" id="200361"/>
    <lineage>
        <taxon>Eukaryota</taxon>
        <taxon>Viridiplantae</taxon>
        <taxon>Streptophyta</taxon>
        <taxon>Embryophyta</taxon>
        <taxon>Tracheophyta</taxon>
        <taxon>Spermatophyta</taxon>
        <taxon>Magnoliopsida</taxon>
        <taxon>Liliopsida</taxon>
        <taxon>Poales</taxon>
        <taxon>Poaceae</taxon>
        <taxon>BOP clade</taxon>
        <taxon>Pooideae</taxon>
        <taxon>Triticodae</taxon>
        <taxon>Triticeae</taxon>
        <taxon>Triticinae</taxon>
        <taxon>Aegilops</taxon>
    </lineage>
</organism>
<proteinExistence type="predicted"/>
<name>A0A453ESQ7_AEGTS</name>
<accession>A0A453ESQ7</accession>
<sequence length="106" mass="12271">MFILRLGFQHILCWRKDTFRELMALASSARSFSSHSIKMSRQFRCSTGTGRTAACNEIIIHRSTHWEELANLESQGILISPKGISWRAHFDDIFPSNQSHDLQRHN</sequence>
<reference evidence="1" key="3">
    <citation type="journal article" date="2017" name="Nature">
        <title>Genome sequence of the progenitor of the wheat D genome Aegilops tauschii.</title>
        <authorList>
            <person name="Luo M.C."/>
            <person name="Gu Y.Q."/>
            <person name="Puiu D."/>
            <person name="Wang H."/>
            <person name="Twardziok S.O."/>
            <person name="Deal K.R."/>
            <person name="Huo N."/>
            <person name="Zhu T."/>
            <person name="Wang L."/>
            <person name="Wang Y."/>
            <person name="McGuire P.E."/>
            <person name="Liu S."/>
            <person name="Long H."/>
            <person name="Ramasamy R.K."/>
            <person name="Rodriguez J.C."/>
            <person name="Van S.L."/>
            <person name="Yuan L."/>
            <person name="Wang Z."/>
            <person name="Xia Z."/>
            <person name="Xiao L."/>
            <person name="Anderson O.D."/>
            <person name="Ouyang S."/>
            <person name="Liang Y."/>
            <person name="Zimin A.V."/>
            <person name="Pertea G."/>
            <person name="Qi P."/>
            <person name="Bennetzen J.L."/>
            <person name="Dai X."/>
            <person name="Dawson M.W."/>
            <person name="Muller H.G."/>
            <person name="Kugler K."/>
            <person name="Rivarola-Duarte L."/>
            <person name="Spannagl M."/>
            <person name="Mayer K.F.X."/>
            <person name="Lu F.H."/>
            <person name="Bevan M.W."/>
            <person name="Leroy P."/>
            <person name="Li P."/>
            <person name="You F.M."/>
            <person name="Sun Q."/>
            <person name="Liu Z."/>
            <person name="Lyons E."/>
            <person name="Wicker T."/>
            <person name="Salzberg S.L."/>
            <person name="Devos K.M."/>
            <person name="Dvorak J."/>
        </authorList>
    </citation>
    <scope>NUCLEOTIDE SEQUENCE [LARGE SCALE GENOMIC DNA]</scope>
    <source>
        <strain evidence="1">cv. AL8/78</strain>
    </source>
</reference>
<protein>
    <submittedName>
        <fullName evidence="1">Uncharacterized protein</fullName>
    </submittedName>
</protein>
<dbReference type="Proteomes" id="UP000015105">
    <property type="component" value="Chromosome 3D"/>
</dbReference>
<reference evidence="2" key="1">
    <citation type="journal article" date="2014" name="Science">
        <title>Ancient hybridizations among the ancestral genomes of bread wheat.</title>
        <authorList>
            <consortium name="International Wheat Genome Sequencing Consortium,"/>
            <person name="Marcussen T."/>
            <person name="Sandve S.R."/>
            <person name="Heier L."/>
            <person name="Spannagl M."/>
            <person name="Pfeifer M."/>
            <person name="Jakobsen K.S."/>
            <person name="Wulff B.B."/>
            <person name="Steuernagel B."/>
            <person name="Mayer K.F."/>
            <person name="Olsen O.A."/>
        </authorList>
    </citation>
    <scope>NUCLEOTIDE SEQUENCE [LARGE SCALE GENOMIC DNA]</scope>
    <source>
        <strain evidence="2">cv. AL8/78</strain>
    </source>
</reference>
<dbReference type="EnsemblPlants" id="AET3Gv20443200.5">
    <property type="protein sequence ID" value="AET3Gv20443200.5"/>
    <property type="gene ID" value="AET3Gv20443200"/>
</dbReference>
<reference evidence="2" key="2">
    <citation type="journal article" date="2017" name="Nat. Plants">
        <title>The Aegilops tauschii genome reveals multiple impacts of transposons.</title>
        <authorList>
            <person name="Zhao G."/>
            <person name="Zou C."/>
            <person name="Li K."/>
            <person name="Wang K."/>
            <person name="Li T."/>
            <person name="Gao L."/>
            <person name="Zhang X."/>
            <person name="Wang H."/>
            <person name="Yang Z."/>
            <person name="Liu X."/>
            <person name="Jiang W."/>
            <person name="Mao L."/>
            <person name="Kong X."/>
            <person name="Jiao Y."/>
            <person name="Jia J."/>
        </authorList>
    </citation>
    <scope>NUCLEOTIDE SEQUENCE [LARGE SCALE GENOMIC DNA]</scope>
    <source>
        <strain evidence="2">cv. AL8/78</strain>
    </source>
</reference>
<dbReference type="AlphaFoldDB" id="A0A453ESQ7"/>
<evidence type="ECO:0000313" key="2">
    <source>
        <dbReference type="Proteomes" id="UP000015105"/>
    </source>
</evidence>